<reference evidence="1" key="1">
    <citation type="journal article" date="2015" name="BMC Genomics">
        <title>Genome mining reveals unlocked bioactive potential of marine Gram-negative bacteria.</title>
        <authorList>
            <person name="Machado H."/>
            <person name="Sonnenschein E.C."/>
            <person name="Melchiorsen J."/>
            <person name="Gram L."/>
        </authorList>
    </citation>
    <scope>NUCLEOTIDE SEQUENCE</scope>
    <source>
        <strain evidence="1">S2052</strain>
    </source>
</reference>
<sequence>MKSVHRYSTDKTSKEFSLDEGKECIGDDRLSLISELLGDYCANGLYSRRVSQKVLNTGKTDWKRTITNQLPYQGNKGPVYLDFNGTKRRYASDCEVARIHARIIRELDSSFGWIITGSDVSVAKNIMSVPAPKGTDIAMINTLKKELRLIYSDREKRLLKLLIKHLESEHGRDTSNFIAGLKNYHVLWEHMLDKSLAWGFKVNKLISSPAYKINGQIVSAKNKGQRMDTVLHQPHTNKYAVIDAKYYEAQSPQGAPGWPDLVKQFFYAKALSVYDPFAQINNAFIFPGSGPIESAHMRDPITKKLQDADYPPILCVYVEPILLIDHYVKGKKLENLSRRLLTF</sequence>
<gene>
    <name evidence="1" type="ORF">TW71_04545</name>
</gene>
<comment type="caution">
    <text evidence="1">The sequence shown here is derived from an EMBL/GenBank/DDBJ whole genome shotgun (WGS) entry which is preliminary data.</text>
</comment>
<dbReference type="EMBL" id="JXXR01000002">
    <property type="protein sequence ID" value="KJY77097.1"/>
    <property type="molecule type" value="Genomic_DNA"/>
</dbReference>
<evidence type="ECO:0008006" key="2">
    <source>
        <dbReference type="Google" id="ProtNLM"/>
    </source>
</evidence>
<accession>A0A837GAJ3</accession>
<evidence type="ECO:0000313" key="1">
    <source>
        <dbReference type="EMBL" id="KJY77097.1"/>
    </source>
</evidence>
<name>A0A837GAJ3_9VIBR</name>
<protein>
    <recommendedName>
        <fullName evidence="2">Restriction endonuclease</fullName>
    </recommendedName>
</protein>
<organism evidence="1">
    <name type="scientific">Vibrio coralliilyticus</name>
    <dbReference type="NCBI Taxonomy" id="190893"/>
    <lineage>
        <taxon>Bacteria</taxon>
        <taxon>Pseudomonadati</taxon>
        <taxon>Pseudomonadota</taxon>
        <taxon>Gammaproteobacteria</taxon>
        <taxon>Vibrionales</taxon>
        <taxon>Vibrionaceae</taxon>
        <taxon>Vibrio</taxon>
    </lineage>
</organism>
<dbReference type="InterPro" id="IPR018579">
    <property type="entry name" value="Restrct_endonuc_II_LlaJI"/>
</dbReference>
<dbReference type="AlphaFoldDB" id="A0A837GAJ3"/>
<proteinExistence type="predicted"/>
<dbReference type="Pfam" id="PF09563">
    <property type="entry name" value="RE_LlaJI"/>
    <property type="match status" value="1"/>
</dbReference>